<accession>A0A517RCY7</accession>
<evidence type="ECO:0000313" key="1">
    <source>
        <dbReference type="EMBL" id="QDT41751.1"/>
    </source>
</evidence>
<name>A0A517RCY7_9PLAN</name>
<proteinExistence type="predicted"/>
<dbReference type="Proteomes" id="UP000317171">
    <property type="component" value="Chromosome"/>
</dbReference>
<reference evidence="1 2" key="1">
    <citation type="submission" date="2019-02" db="EMBL/GenBank/DDBJ databases">
        <title>Deep-cultivation of Planctomycetes and their phenomic and genomic characterization uncovers novel biology.</title>
        <authorList>
            <person name="Wiegand S."/>
            <person name="Jogler M."/>
            <person name="Boedeker C."/>
            <person name="Pinto D."/>
            <person name="Vollmers J."/>
            <person name="Rivas-Marin E."/>
            <person name="Kohn T."/>
            <person name="Peeters S.H."/>
            <person name="Heuer A."/>
            <person name="Rast P."/>
            <person name="Oberbeckmann S."/>
            <person name="Bunk B."/>
            <person name="Jeske O."/>
            <person name="Meyerdierks A."/>
            <person name="Storesund J.E."/>
            <person name="Kallscheuer N."/>
            <person name="Luecker S."/>
            <person name="Lage O.M."/>
            <person name="Pohl T."/>
            <person name="Merkel B.J."/>
            <person name="Hornburger P."/>
            <person name="Mueller R.-W."/>
            <person name="Bruemmer F."/>
            <person name="Labrenz M."/>
            <person name="Spormann A.M."/>
            <person name="Op den Camp H."/>
            <person name="Overmann J."/>
            <person name="Amann R."/>
            <person name="Jetten M.S.M."/>
            <person name="Mascher T."/>
            <person name="Medema M.H."/>
            <person name="Devos D.P."/>
            <person name="Kaster A.-K."/>
            <person name="Ovreas L."/>
            <person name="Rohde M."/>
            <person name="Galperin M.Y."/>
            <person name="Jogler C."/>
        </authorList>
    </citation>
    <scope>NUCLEOTIDE SEQUENCE [LARGE SCALE GENOMIC DNA]</scope>
    <source>
        <strain evidence="1 2">Pan241w</strain>
    </source>
</reference>
<evidence type="ECO:0000313" key="2">
    <source>
        <dbReference type="Proteomes" id="UP000317171"/>
    </source>
</evidence>
<organism evidence="1 2">
    <name type="scientific">Gimesia alba</name>
    <dbReference type="NCBI Taxonomy" id="2527973"/>
    <lineage>
        <taxon>Bacteria</taxon>
        <taxon>Pseudomonadati</taxon>
        <taxon>Planctomycetota</taxon>
        <taxon>Planctomycetia</taxon>
        <taxon>Planctomycetales</taxon>
        <taxon>Planctomycetaceae</taxon>
        <taxon>Gimesia</taxon>
    </lineage>
</organism>
<dbReference type="EMBL" id="CP036269">
    <property type="protein sequence ID" value="QDT41751.1"/>
    <property type="molecule type" value="Genomic_DNA"/>
</dbReference>
<gene>
    <name evidence="1" type="ORF">Pan241w_18140</name>
</gene>
<sequence length="124" mass="14982">MLRRAIEGNWLKPDSLLIKEKKYQYLQNTHSETVEAEIEEELVSEAKQEKKRRREQLWPIWHELTFDEQTRIEQTAIEQLNSEFFRDRFNKNKEFRLSQCLDVLSVQLESGDKEMKNGFHLIAQ</sequence>
<dbReference type="AlphaFoldDB" id="A0A517RCY7"/>
<keyword evidence="2" id="KW-1185">Reference proteome</keyword>
<protein>
    <submittedName>
        <fullName evidence="1">Uncharacterized protein</fullName>
    </submittedName>
</protein>
<dbReference type="KEGG" id="gaz:Pan241w_18140"/>